<dbReference type="AlphaFoldDB" id="A0A075FYU7"/>
<feature type="transmembrane region" description="Helical" evidence="1">
    <location>
        <begin position="49"/>
        <end position="71"/>
    </location>
</feature>
<evidence type="ECO:0000313" key="2">
    <source>
        <dbReference type="EMBL" id="AIE94792.1"/>
    </source>
</evidence>
<accession>A0A075FYU7</accession>
<dbReference type="EMBL" id="KF900430">
    <property type="protein sequence ID" value="AIE94792.1"/>
    <property type="molecule type" value="Genomic_DNA"/>
</dbReference>
<feature type="transmembrane region" description="Helical" evidence="1">
    <location>
        <begin position="207"/>
        <end position="228"/>
    </location>
</feature>
<organism evidence="2">
    <name type="scientific">uncultured marine group II/III euryarchaeote AD1000_51_G10</name>
    <dbReference type="NCBI Taxonomy" id="1457781"/>
    <lineage>
        <taxon>Archaea</taxon>
        <taxon>Methanobacteriati</taxon>
        <taxon>Methanobacteriota</taxon>
        <taxon>environmental samples</taxon>
    </lineage>
</organism>
<feature type="transmembrane region" description="Helical" evidence="1">
    <location>
        <begin position="18"/>
        <end position="37"/>
    </location>
</feature>
<evidence type="ECO:0000256" key="1">
    <source>
        <dbReference type="SAM" id="Phobius"/>
    </source>
</evidence>
<reference evidence="2" key="1">
    <citation type="journal article" date="2014" name="Genome Biol. Evol.">
        <title>Pangenome evidence for extensive interdomain horizontal transfer affecting lineage core and shell genes in uncultured planktonic thaumarchaeota and euryarchaeota.</title>
        <authorList>
            <person name="Deschamps P."/>
            <person name="Zivanovic Y."/>
            <person name="Moreira D."/>
            <person name="Rodriguez-Valera F."/>
            <person name="Lopez-Garcia P."/>
        </authorList>
    </citation>
    <scope>NUCLEOTIDE SEQUENCE</scope>
</reference>
<protein>
    <submittedName>
        <fullName evidence="2">Uncharacterized protein</fullName>
    </submittedName>
</protein>
<keyword evidence="1" id="KW-0472">Membrane</keyword>
<name>A0A075FYU7_9EURY</name>
<feature type="transmembrane region" description="Helical" evidence="1">
    <location>
        <begin position="269"/>
        <end position="286"/>
    </location>
</feature>
<keyword evidence="1" id="KW-1133">Transmembrane helix</keyword>
<sequence length="295" mass="34553">MGDWVAYGKLKPYIQFKIFLILWLPTAGYLIYGATIGDFWDLRPEDAAFSIPAMIGIIAFPFYHILAPLYMNQLVFRQPPWFDLHCPECGDRDKPITESKFLPTSLMCWDRLSAPFQCGECDRLFALESLAQPDWPFDDSSSQSREGMAKATGPVIRIKPRVPFRLGPFVWRQNNPDFRSHHWELVKVIPALLFLYVLKHFSVLPEWVNWDLLFMIVFVYLSIDLFILRNRWFSETFSLPFEKWWQKEVSQYVPKWMKGVPGIWWQDQAIWLILAVLGILFFLLLGPEAFGIMSG</sequence>
<proteinExistence type="predicted"/>
<keyword evidence="1" id="KW-0812">Transmembrane</keyword>